<proteinExistence type="predicted"/>
<dbReference type="InterPro" id="IPR058548">
    <property type="entry name" value="MlaB-like_STAS"/>
</dbReference>
<evidence type="ECO:0000313" key="4">
    <source>
        <dbReference type="Proteomes" id="UP000627984"/>
    </source>
</evidence>
<dbReference type="InterPro" id="IPR036513">
    <property type="entry name" value="STAS_dom_sf"/>
</dbReference>
<dbReference type="AlphaFoldDB" id="A0AA37BM59"/>
<dbReference type="Proteomes" id="UP000627984">
    <property type="component" value="Unassembled WGS sequence"/>
</dbReference>
<dbReference type="CDD" id="cd07043">
    <property type="entry name" value="STAS_anti-anti-sigma_factors"/>
    <property type="match status" value="1"/>
</dbReference>
<dbReference type="RefSeq" id="WP_191897703.1">
    <property type="nucleotide sequence ID" value="NZ_BMQD01000025.1"/>
</dbReference>
<dbReference type="Gene3D" id="3.30.750.24">
    <property type="entry name" value="STAS domain"/>
    <property type="match status" value="1"/>
</dbReference>
<gene>
    <name evidence="3" type="ORF">GCM10010126_59190</name>
</gene>
<reference evidence="3" key="1">
    <citation type="journal article" date="2014" name="Int. J. Syst. Evol. Microbiol.">
        <title>Complete genome sequence of Corynebacterium casei LMG S-19264T (=DSM 44701T), isolated from a smear-ripened cheese.</title>
        <authorList>
            <consortium name="US DOE Joint Genome Institute (JGI-PGF)"/>
            <person name="Walter F."/>
            <person name="Albersmeier A."/>
            <person name="Kalinowski J."/>
            <person name="Ruckert C."/>
        </authorList>
    </citation>
    <scope>NUCLEOTIDE SEQUENCE</scope>
    <source>
        <strain evidence="3">JCM 3093</strain>
    </source>
</reference>
<protein>
    <recommendedName>
        <fullName evidence="2">STAS domain-containing protein</fullName>
    </recommendedName>
</protein>
<name>A0AA37BM59_9ACTN</name>
<reference evidence="3" key="2">
    <citation type="submission" date="2022-09" db="EMBL/GenBank/DDBJ databases">
        <authorList>
            <person name="Sun Q."/>
            <person name="Ohkuma M."/>
        </authorList>
    </citation>
    <scope>NUCLEOTIDE SEQUENCE</scope>
    <source>
        <strain evidence="3">JCM 3093</strain>
    </source>
</reference>
<feature type="domain" description="STAS" evidence="2">
    <location>
        <begin position="54"/>
        <end position="152"/>
    </location>
</feature>
<dbReference type="EMBL" id="BMQD01000025">
    <property type="protein sequence ID" value="GGK91988.1"/>
    <property type="molecule type" value="Genomic_DNA"/>
</dbReference>
<dbReference type="Pfam" id="PF13466">
    <property type="entry name" value="STAS_2"/>
    <property type="match status" value="1"/>
</dbReference>
<dbReference type="InterPro" id="IPR002645">
    <property type="entry name" value="STAS_dom"/>
</dbReference>
<evidence type="ECO:0000259" key="2">
    <source>
        <dbReference type="PROSITE" id="PS50801"/>
    </source>
</evidence>
<evidence type="ECO:0000256" key="1">
    <source>
        <dbReference type="SAM" id="MobiDB-lite"/>
    </source>
</evidence>
<dbReference type="SUPFAM" id="SSF52091">
    <property type="entry name" value="SpoIIaa-like"/>
    <property type="match status" value="1"/>
</dbReference>
<comment type="caution">
    <text evidence="3">The sequence shown here is derived from an EMBL/GenBank/DDBJ whole genome shotgun (WGS) entry which is preliminary data.</text>
</comment>
<dbReference type="PROSITE" id="PS50801">
    <property type="entry name" value="STAS"/>
    <property type="match status" value="1"/>
</dbReference>
<evidence type="ECO:0000313" key="3">
    <source>
        <dbReference type="EMBL" id="GGK91988.1"/>
    </source>
</evidence>
<sequence>MTGSADGPHPPHETVSQGGAPFRDGERRTADQQVPASPGRDFTVKLLLDGPYAILVLEGRLERSGVALLQEKFTRALVARHPPWLIIEVAGLESADSFGLAVLLGAERHARTSGGRMIVCGAGDILRTRLARRGLEGAFEMRATVGEAITDLYLGR</sequence>
<feature type="region of interest" description="Disordered" evidence="1">
    <location>
        <begin position="1"/>
        <end position="37"/>
    </location>
</feature>
<organism evidence="3 4">
    <name type="scientific">Planomonospora parontospora</name>
    <dbReference type="NCBI Taxonomy" id="58119"/>
    <lineage>
        <taxon>Bacteria</taxon>
        <taxon>Bacillati</taxon>
        <taxon>Actinomycetota</taxon>
        <taxon>Actinomycetes</taxon>
        <taxon>Streptosporangiales</taxon>
        <taxon>Streptosporangiaceae</taxon>
        <taxon>Planomonospora</taxon>
    </lineage>
</organism>
<accession>A0AA37BM59</accession>